<keyword evidence="6" id="KW-0411">Iron-sulfur</keyword>
<keyword evidence="3" id="KW-0479">Metal-binding</keyword>
<keyword evidence="1" id="KW-0813">Transport</keyword>
<dbReference type="InterPro" id="IPR017896">
    <property type="entry name" value="4Fe4S_Fe-S-bd"/>
</dbReference>
<dbReference type="PANTHER" id="PTHR43551:SF1">
    <property type="entry name" value="HETERODISULFIDE REDUCTASE"/>
    <property type="match status" value="1"/>
</dbReference>
<dbReference type="AlphaFoldDB" id="A0A7C5PC45"/>
<dbReference type="Pfam" id="PF13183">
    <property type="entry name" value="Fer4_8"/>
    <property type="match status" value="1"/>
</dbReference>
<evidence type="ECO:0000256" key="2">
    <source>
        <dbReference type="ARBA" id="ARBA00022485"/>
    </source>
</evidence>
<dbReference type="InterPro" id="IPR009051">
    <property type="entry name" value="Helical_ferredxn"/>
</dbReference>
<proteinExistence type="predicted"/>
<reference evidence="8" key="1">
    <citation type="journal article" date="2020" name="mSystems">
        <title>Genome- and Community-Level Interaction Insights into Carbon Utilization and Element Cycling Functions of Hydrothermarchaeota in Hydrothermal Sediment.</title>
        <authorList>
            <person name="Zhou Z."/>
            <person name="Liu Y."/>
            <person name="Xu W."/>
            <person name="Pan J."/>
            <person name="Luo Z.H."/>
            <person name="Li M."/>
        </authorList>
    </citation>
    <scope>NUCLEOTIDE SEQUENCE [LARGE SCALE GENOMIC DNA]</scope>
    <source>
        <strain evidence="8">SpSt-1019</strain>
    </source>
</reference>
<keyword evidence="2" id="KW-0004">4Fe-4S</keyword>
<dbReference type="EMBL" id="DRUY01000224">
    <property type="protein sequence ID" value="HHI66209.1"/>
    <property type="molecule type" value="Genomic_DNA"/>
</dbReference>
<keyword evidence="4" id="KW-0249">Electron transport</keyword>
<evidence type="ECO:0000259" key="7">
    <source>
        <dbReference type="Pfam" id="PF13183"/>
    </source>
</evidence>
<comment type="caution">
    <text evidence="8">The sequence shown here is derived from an EMBL/GenBank/DDBJ whole genome shotgun (WGS) entry which is preliminary data.</text>
</comment>
<evidence type="ECO:0000256" key="6">
    <source>
        <dbReference type="ARBA" id="ARBA00023014"/>
    </source>
</evidence>
<sequence>MATKVNEKEKVLSRDFPKYVRDIIKDPGLDETVQKLTPEKIEKAYNAVFGKLSSRVKAIIETCMHCGLCAEACQWYLSNDKDPTYAPVAKMRMTAWELINRKGKVDKEFVKQCARIVFTECNICHRCSMYCPFGLDITFIIGLVRRFCFLLGVVPQRMMEMNQAFMATLNQVWMSQNDYIDALLWRDEEGAPDLKGFKIPIDKEGAEIVWFPLAAEPKSGFYHIDRIAKIMHVAGVDWTMCSKEGWDSSNMPMFIRDFVTMQRIVKGLFESAARLRAKRIVLTE</sequence>
<dbReference type="PROSITE" id="PS00198">
    <property type="entry name" value="4FE4S_FER_1"/>
    <property type="match status" value="1"/>
</dbReference>
<gene>
    <name evidence="8" type="ORF">ENL70_06660</name>
</gene>
<dbReference type="InterPro" id="IPR017900">
    <property type="entry name" value="4Fe4S_Fe_S_CS"/>
</dbReference>
<dbReference type="PANTHER" id="PTHR43551">
    <property type="entry name" value="FUMARATE REDUCTASE IRON-SULFUR SUBUNIT"/>
    <property type="match status" value="1"/>
</dbReference>
<keyword evidence="5" id="KW-0408">Iron</keyword>
<dbReference type="GO" id="GO:0046872">
    <property type="term" value="F:metal ion binding"/>
    <property type="evidence" value="ECO:0007669"/>
    <property type="project" value="UniProtKB-KW"/>
</dbReference>
<dbReference type="GO" id="GO:0051539">
    <property type="term" value="F:4 iron, 4 sulfur cluster binding"/>
    <property type="evidence" value="ECO:0007669"/>
    <property type="project" value="UniProtKB-KW"/>
</dbReference>
<evidence type="ECO:0000256" key="3">
    <source>
        <dbReference type="ARBA" id="ARBA00022723"/>
    </source>
</evidence>
<evidence type="ECO:0000256" key="1">
    <source>
        <dbReference type="ARBA" id="ARBA00022448"/>
    </source>
</evidence>
<name>A0A7C5PC45_9BACT</name>
<evidence type="ECO:0000256" key="5">
    <source>
        <dbReference type="ARBA" id="ARBA00023004"/>
    </source>
</evidence>
<evidence type="ECO:0000313" key="8">
    <source>
        <dbReference type="EMBL" id="HHI66209.1"/>
    </source>
</evidence>
<dbReference type="SUPFAM" id="SSF46548">
    <property type="entry name" value="alpha-helical ferredoxin"/>
    <property type="match status" value="1"/>
</dbReference>
<feature type="domain" description="4Fe-4S ferredoxin-type" evidence="7">
    <location>
        <begin position="60"/>
        <end position="135"/>
    </location>
</feature>
<accession>A0A7C5PC45</accession>
<evidence type="ECO:0000256" key="4">
    <source>
        <dbReference type="ARBA" id="ARBA00022982"/>
    </source>
</evidence>
<organism evidence="8">
    <name type="scientific">Thermodesulfobium narugense</name>
    <dbReference type="NCBI Taxonomy" id="184064"/>
    <lineage>
        <taxon>Bacteria</taxon>
        <taxon>Pseudomonadati</taxon>
        <taxon>Thermodesulfobiota</taxon>
        <taxon>Thermodesulfobiia</taxon>
        <taxon>Thermodesulfobiales</taxon>
        <taxon>Thermodesulfobiaceae</taxon>
        <taxon>Thermodesulfobium</taxon>
    </lineage>
</organism>
<protein>
    <submittedName>
        <fullName evidence="8">(Fe-S)-binding protein</fullName>
    </submittedName>
</protein>
<dbReference type="Gene3D" id="1.10.1060.10">
    <property type="entry name" value="Alpha-helical ferredoxin"/>
    <property type="match status" value="1"/>
</dbReference>